<keyword evidence="4 7" id="KW-0812">Transmembrane</keyword>
<keyword evidence="6 7" id="KW-0472">Membrane</keyword>
<feature type="transmembrane region" description="Helical" evidence="7">
    <location>
        <begin position="1011"/>
        <end position="1031"/>
    </location>
</feature>
<dbReference type="PRINTS" id="PR00702">
    <property type="entry name" value="ACRIFLAVINRP"/>
</dbReference>
<dbReference type="EMBL" id="UOGE01000084">
    <property type="protein sequence ID" value="VAX23338.1"/>
    <property type="molecule type" value="Genomic_DNA"/>
</dbReference>
<keyword evidence="5 7" id="KW-1133">Transmembrane helix</keyword>
<accession>A0A3B1CH91</accession>
<sequence>MIRFIIEWCMRNPLLVCAVSIIVALSGAWSLSRISLDAVPDLSDVQVIISAKWMGRDPQTIDDQVTYPLATSMLAVPRVRDVRGYSFFGQSFVYVIFEDGTDIYWARSRVMEYLSQAQTDIPKDVTPTLGPDATGLGWVFIYTVEDTQNRYNLGELRAIQDWYLRYQLLSVPGVAEVASFGGAVRQYQITVDPKKLLFYNIALKKVIRSIRKSNNDVGGEIMELGGSEFMVRGRGYIRGIGDLENIVLRSTADGTPTLLKDVATVQMGAQTKRGVADKDGKGEVVAGIVVARYGANALDVIEGVKKKIGKISRGLPEGIAIRVSYDRSGLIYRAIDTLTGKLIEEMIIVALVTMLFLWHARSAVVASITLPLGVLASFIIMKAMGLGANIMSLGGIAVAIGAMVDAAVVMVENTHKHLEKLGSDVGAQRRWKAVLDASMEVGPALFFSLLIITVSFLPVFALQDQAGRLFKPLAFTKTFAMGASAILAITLVPVLTGLLVKGNIPPETRNPVSRLLITVYKPILRLALRFRKSVLVLAALVLLFTFIPYSKLGSEFMPPLKEGDILYMPTTVPGLPVAEATRILQVQDRLLKQFPEVRTVLGKIGRANTPTDPAPLSMVETHVALKPEEKWPARIIEDGFIRDVALEMTALLDSEIVMVNLPEGETAEQVERKSGWTLNSWIREEIQRGKKMISIKKELGGKLVETVSADLISYLEASGFLQKLFVKKAGELLAGFSVDTVALRKTTFEELTKNEMNRVVTIPGMPNWWLMPIETRIGMLTTGMKGLLGLKVRGEDLVKLEKIAIDLEKVLNSVPGTVSVSAERVMGGRYLDIDLDRAELARYGIMMEDAQAVIESAIGGKNITQTIEGRYRFPVNLRYSRELRDDPEKLKRVLLAASNGALIPLGSVSKIEMRDGPPMIKSENGLLITNVPVDIEAGLDIGTYVKRAQSAIDKAIEEGAIKLPTGYYMEWSGQYQFMADVNKKLKVIIPITLAIIFLLLFMNFGALTETLIIMLGLPFSVIGGIWLVYWLGYNMSVAVVVGFIALAGLAAETGVIMLVYLNMAYEAKKKQGLMRNWKDLFEAVIEGAVMRIRPITLVVSCLILGLLPIMWSTGVGSRPMQRMVAPMIGGLITATILTLIVIPVIYSFVKKTDENG</sequence>
<dbReference type="Pfam" id="PF00873">
    <property type="entry name" value="ACR_tran"/>
    <property type="match status" value="2"/>
</dbReference>
<dbReference type="GO" id="GO:0008324">
    <property type="term" value="F:monoatomic cation transmembrane transporter activity"/>
    <property type="evidence" value="ECO:0007669"/>
    <property type="project" value="InterPro"/>
</dbReference>
<feature type="transmembrane region" description="Helical" evidence="7">
    <location>
        <begin position="364"/>
        <end position="384"/>
    </location>
</feature>
<reference evidence="8" key="1">
    <citation type="submission" date="2018-06" db="EMBL/GenBank/DDBJ databases">
        <authorList>
            <person name="Zhirakovskaya E."/>
        </authorList>
    </citation>
    <scope>NUCLEOTIDE SEQUENCE</scope>
</reference>
<protein>
    <submittedName>
        <fullName evidence="8">Cobalt-zinc-cadmium resistance protein CzcA Cation efflux system protein CusA</fullName>
    </submittedName>
</protein>
<dbReference type="AlphaFoldDB" id="A0A3B1CH91"/>
<evidence type="ECO:0000256" key="2">
    <source>
        <dbReference type="ARBA" id="ARBA00022448"/>
    </source>
</evidence>
<feature type="transmembrane region" description="Helical" evidence="7">
    <location>
        <begin position="439"/>
        <end position="459"/>
    </location>
</feature>
<evidence type="ECO:0000256" key="7">
    <source>
        <dbReference type="SAM" id="Phobius"/>
    </source>
</evidence>
<evidence type="ECO:0000256" key="1">
    <source>
        <dbReference type="ARBA" id="ARBA00004651"/>
    </source>
</evidence>
<evidence type="ECO:0000256" key="6">
    <source>
        <dbReference type="ARBA" id="ARBA00023136"/>
    </source>
</evidence>
<dbReference type="GO" id="GO:0042910">
    <property type="term" value="F:xenobiotic transmembrane transporter activity"/>
    <property type="evidence" value="ECO:0007669"/>
    <property type="project" value="TreeGrafter"/>
</dbReference>
<name>A0A3B1CH91_9ZZZZ</name>
<feature type="transmembrane region" description="Helical" evidence="7">
    <location>
        <begin position="1037"/>
        <end position="1061"/>
    </location>
</feature>
<dbReference type="SUPFAM" id="SSF82866">
    <property type="entry name" value="Multidrug efflux transporter AcrB transmembrane domain"/>
    <property type="match status" value="2"/>
</dbReference>
<feature type="transmembrane region" description="Helical" evidence="7">
    <location>
        <begin position="1095"/>
        <end position="1111"/>
    </location>
</feature>
<keyword evidence="3" id="KW-1003">Cell membrane</keyword>
<dbReference type="Gene3D" id="3.30.2090.10">
    <property type="entry name" value="Multidrug efflux transporter AcrB TolC docking domain, DN and DC subdomains"/>
    <property type="match status" value="2"/>
</dbReference>
<comment type="subcellular location">
    <subcellularLocation>
        <location evidence="1">Cell membrane</location>
        <topology evidence="1">Multi-pass membrane protein</topology>
    </subcellularLocation>
</comment>
<evidence type="ECO:0000256" key="4">
    <source>
        <dbReference type="ARBA" id="ARBA00022692"/>
    </source>
</evidence>
<dbReference type="InterPro" id="IPR004763">
    <property type="entry name" value="CusA-like"/>
</dbReference>
<gene>
    <name evidence="8" type="ORF">MNBD_NITROSPINAE02-999</name>
</gene>
<organism evidence="8">
    <name type="scientific">hydrothermal vent metagenome</name>
    <dbReference type="NCBI Taxonomy" id="652676"/>
    <lineage>
        <taxon>unclassified sequences</taxon>
        <taxon>metagenomes</taxon>
        <taxon>ecological metagenomes</taxon>
    </lineage>
</organism>
<dbReference type="Gene3D" id="3.30.70.1440">
    <property type="entry name" value="Multidrug efflux transporter AcrB pore domain"/>
    <property type="match status" value="1"/>
</dbReference>
<dbReference type="Gene3D" id="3.30.70.1430">
    <property type="entry name" value="Multidrug efflux transporter AcrB pore domain"/>
    <property type="match status" value="3"/>
</dbReference>
<evidence type="ECO:0000313" key="8">
    <source>
        <dbReference type="EMBL" id="VAX23338.1"/>
    </source>
</evidence>
<feature type="transmembrane region" description="Helical" evidence="7">
    <location>
        <begin position="534"/>
        <end position="552"/>
    </location>
</feature>
<feature type="transmembrane region" description="Helical" evidence="7">
    <location>
        <begin position="1123"/>
        <end position="1149"/>
    </location>
</feature>
<feature type="transmembrane region" description="Helical" evidence="7">
    <location>
        <begin position="338"/>
        <end position="357"/>
    </location>
</feature>
<keyword evidence="2" id="KW-0813">Transport</keyword>
<dbReference type="PANTHER" id="PTHR32063">
    <property type="match status" value="1"/>
</dbReference>
<feature type="transmembrane region" description="Helical" evidence="7">
    <location>
        <begin position="479"/>
        <end position="500"/>
    </location>
</feature>
<feature type="transmembrane region" description="Helical" evidence="7">
    <location>
        <begin position="987"/>
        <end position="1004"/>
    </location>
</feature>
<evidence type="ECO:0000256" key="5">
    <source>
        <dbReference type="ARBA" id="ARBA00022989"/>
    </source>
</evidence>
<feature type="transmembrane region" description="Helical" evidence="7">
    <location>
        <begin position="390"/>
        <end position="411"/>
    </location>
</feature>
<proteinExistence type="predicted"/>
<dbReference type="SUPFAM" id="SSF82714">
    <property type="entry name" value="Multidrug efflux transporter AcrB TolC docking domain, DN and DC subdomains"/>
    <property type="match status" value="2"/>
</dbReference>
<dbReference type="NCBIfam" id="TIGR00914">
    <property type="entry name" value="2A0601"/>
    <property type="match status" value="1"/>
</dbReference>
<dbReference type="SUPFAM" id="SSF82693">
    <property type="entry name" value="Multidrug efflux transporter AcrB pore domain, PN1, PN2, PC1 and PC2 subdomains"/>
    <property type="match status" value="2"/>
</dbReference>
<evidence type="ECO:0000256" key="3">
    <source>
        <dbReference type="ARBA" id="ARBA00022475"/>
    </source>
</evidence>
<dbReference type="InterPro" id="IPR027463">
    <property type="entry name" value="AcrB_DN_DC_subdom"/>
</dbReference>
<dbReference type="Gene3D" id="3.30.70.1320">
    <property type="entry name" value="Multidrug efflux transporter AcrB pore domain like"/>
    <property type="match status" value="1"/>
</dbReference>
<dbReference type="InterPro" id="IPR001036">
    <property type="entry name" value="Acrflvin-R"/>
</dbReference>
<dbReference type="Gene3D" id="1.20.1640.10">
    <property type="entry name" value="Multidrug efflux transporter AcrB transmembrane domain"/>
    <property type="match status" value="3"/>
</dbReference>
<dbReference type="GO" id="GO:0005886">
    <property type="term" value="C:plasma membrane"/>
    <property type="evidence" value="ECO:0007669"/>
    <property type="project" value="UniProtKB-SubCell"/>
</dbReference>
<dbReference type="PANTHER" id="PTHR32063:SF19">
    <property type="entry name" value="CATION EFFLUX SYSTEM PROTEIN CUSA"/>
    <property type="match status" value="1"/>
</dbReference>